<dbReference type="Proteomes" id="UP001287286">
    <property type="component" value="Unassembled WGS sequence"/>
</dbReference>
<protein>
    <submittedName>
        <fullName evidence="2">Uncharacterized protein</fullName>
    </submittedName>
</protein>
<dbReference type="Proteomes" id="UP000245956">
    <property type="component" value="Unassembled WGS sequence"/>
</dbReference>
<name>A0A2U3E7C7_PURLI</name>
<dbReference type="EMBL" id="LCWV01000009">
    <property type="protein sequence ID" value="PWI70374.1"/>
    <property type="molecule type" value="Genomic_DNA"/>
</dbReference>
<evidence type="ECO:0000313" key="4">
    <source>
        <dbReference type="Proteomes" id="UP001287286"/>
    </source>
</evidence>
<dbReference type="EMBL" id="JAWRVI010000029">
    <property type="protein sequence ID" value="KAK4087868.1"/>
    <property type="molecule type" value="Genomic_DNA"/>
</dbReference>
<reference evidence="2" key="1">
    <citation type="submission" date="2015-05" db="EMBL/GenBank/DDBJ databases">
        <authorList>
            <person name="Wang D.B."/>
            <person name="Wang M."/>
        </authorList>
    </citation>
    <scope>NUCLEOTIDE SEQUENCE</scope>
    <source>
        <strain evidence="2">36-1</strain>
    </source>
</reference>
<evidence type="ECO:0000313" key="3">
    <source>
        <dbReference type="Proteomes" id="UP000245956"/>
    </source>
</evidence>
<sequence>MAEILYKRGEDEFGDGIKRERSWPRLLLLVDGGVVPNSRQFCRSHAWELETGLGIWTEPTPPSQTAFLVPTPAHGKIVWGRRVCRGVSYCVLDRAGESMDPSMSPAGRNRPAKLAVGGSSVGRHPTAIDFLASPHDAGMRWCPSADSGPLRSSD</sequence>
<reference evidence="2 3" key="2">
    <citation type="journal article" date="2016" name="Front. Microbiol.">
        <title>Genome and transcriptome sequences reveal the specific parasitism of the nematophagous Purpureocillium lilacinum 36-1.</title>
        <authorList>
            <person name="Xie J."/>
            <person name="Li S."/>
            <person name="Mo C."/>
            <person name="Xiao X."/>
            <person name="Peng D."/>
            <person name="Wang G."/>
            <person name="Xiao Y."/>
        </authorList>
    </citation>
    <scope>NUCLEOTIDE SEQUENCE [LARGE SCALE GENOMIC DNA]</scope>
    <source>
        <strain evidence="2 3">36-1</strain>
    </source>
</reference>
<evidence type="ECO:0000313" key="2">
    <source>
        <dbReference type="EMBL" id="PWI70374.1"/>
    </source>
</evidence>
<reference evidence="1" key="3">
    <citation type="submission" date="2023-11" db="EMBL/GenBank/DDBJ databases">
        <authorList>
            <person name="Beijen E."/>
            <person name="Ohm R.A."/>
        </authorList>
    </citation>
    <scope>NUCLEOTIDE SEQUENCE</scope>
    <source>
        <strain evidence="1">CBS 150709</strain>
    </source>
</reference>
<reference evidence="1 4" key="4">
    <citation type="journal article" date="2024" name="Microbiol. Resour. Announc.">
        <title>Genome annotations for the ascomycete fungi Trichoderma harzianum, Trichoderma aggressivum, and Purpureocillium lilacinum.</title>
        <authorList>
            <person name="Beijen E.P.W."/>
            <person name="Ohm R.A."/>
        </authorList>
    </citation>
    <scope>NUCLEOTIDE SEQUENCE [LARGE SCALE GENOMIC DNA]</scope>
    <source>
        <strain evidence="1 4">CBS 150709</strain>
    </source>
</reference>
<proteinExistence type="predicted"/>
<accession>A0A2U3E7C7</accession>
<keyword evidence="4" id="KW-1185">Reference proteome</keyword>
<gene>
    <name evidence="2" type="ORF">PCL_12773</name>
    <name evidence="1" type="ORF">Purlil1_7925</name>
</gene>
<evidence type="ECO:0000313" key="1">
    <source>
        <dbReference type="EMBL" id="KAK4087868.1"/>
    </source>
</evidence>
<comment type="caution">
    <text evidence="2">The sequence shown here is derived from an EMBL/GenBank/DDBJ whole genome shotgun (WGS) entry which is preliminary data.</text>
</comment>
<organism evidence="2 3">
    <name type="scientific">Purpureocillium lilacinum</name>
    <name type="common">Paecilomyces lilacinus</name>
    <dbReference type="NCBI Taxonomy" id="33203"/>
    <lineage>
        <taxon>Eukaryota</taxon>
        <taxon>Fungi</taxon>
        <taxon>Dikarya</taxon>
        <taxon>Ascomycota</taxon>
        <taxon>Pezizomycotina</taxon>
        <taxon>Sordariomycetes</taxon>
        <taxon>Hypocreomycetidae</taxon>
        <taxon>Hypocreales</taxon>
        <taxon>Ophiocordycipitaceae</taxon>
        <taxon>Purpureocillium</taxon>
    </lineage>
</organism>
<dbReference type="AlphaFoldDB" id="A0A2U3E7C7"/>